<accession>A0ACC2LCK7</accession>
<keyword evidence="2" id="KW-1185">Reference proteome</keyword>
<name>A0ACC2LCK7_PERAE</name>
<organism evidence="1 2">
    <name type="scientific">Persea americana</name>
    <name type="common">Avocado</name>
    <dbReference type="NCBI Taxonomy" id="3435"/>
    <lineage>
        <taxon>Eukaryota</taxon>
        <taxon>Viridiplantae</taxon>
        <taxon>Streptophyta</taxon>
        <taxon>Embryophyta</taxon>
        <taxon>Tracheophyta</taxon>
        <taxon>Spermatophyta</taxon>
        <taxon>Magnoliopsida</taxon>
        <taxon>Magnoliidae</taxon>
        <taxon>Laurales</taxon>
        <taxon>Lauraceae</taxon>
        <taxon>Persea</taxon>
    </lineage>
</organism>
<gene>
    <name evidence="1" type="ORF">MRB53_024580</name>
</gene>
<sequence length="173" mass="19668">MGSQSHYRGVAKDNSTIIPPRDGSKTFMVKPKAMDIIWGADSRYWRLPNSDDGPVELLQVSWLEVTGSLDLKKLEAKDYKLSFTVSMRPDAFGWKGSPVYFMAKVGEGKIIWKKADLSELPVNTDRKIPAELKFTVTTKDKDSTEKLRFGLYEIWRGRWKGGLVIRNVEITPV</sequence>
<comment type="caution">
    <text evidence="1">The sequence shown here is derived from an EMBL/GenBank/DDBJ whole genome shotgun (WGS) entry which is preliminary data.</text>
</comment>
<evidence type="ECO:0000313" key="1">
    <source>
        <dbReference type="EMBL" id="KAJ8631257.1"/>
    </source>
</evidence>
<reference evidence="1 2" key="1">
    <citation type="journal article" date="2022" name="Hortic Res">
        <title>A haplotype resolved chromosomal level avocado genome allows analysis of novel avocado genes.</title>
        <authorList>
            <person name="Nath O."/>
            <person name="Fletcher S.J."/>
            <person name="Hayward A."/>
            <person name="Shaw L.M."/>
            <person name="Masouleh A.K."/>
            <person name="Furtado A."/>
            <person name="Henry R.J."/>
            <person name="Mitter N."/>
        </authorList>
    </citation>
    <scope>NUCLEOTIDE SEQUENCE [LARGE SCALE GENOMIC DNA]</scope>
    <source>
        <strain evidence="2">cv. Hass</strain>
    </source>
</reference>
<protein>
    <submittedName>
        <fullName evidence="1">Uncharacterized protein</fullName>
    </submittedName>
</protein>
<evidence type="ECO:0000313" key="2">
    <source>
        <dbReference type="Proteomes" id="UP001234297"/>
    </source>
</evidence>
<dbReference type="EMBL" id="CM056815">
    <property type="protein sequence ID" value="KAJ8631257.1"/>
    <property type="molecule type" value="Genomic_DNA"/>
</dbReference>
<proteinExistence type="predicted"/>
<dbReference type="Proteomes" id="UP001234297">
    <property type="component" value="Chromosome 7"/>
</dbReference>